<evidence type="ECO:0000313" key="2">
    <source>
        <dbReference type="EMBL" id="AWN40928.1"/>
    </source>
</evidence>
<reference evidence="3" key="1">
    <citation type="submission" date="2018-05" db="EMBL/GenBank/DDBJ databases">
        <title>Complete Genome Sequence of Methylobacterium sp. 17SD2-17.</title>
        <authorList>
            <person name="Srinivasan S."/>
        </authorList>
    </citation>
    <scope>NUCLEOTIDE SEQUENCE [LARGE SCALE GENOMIC DNA]</scope>
    <source>
        <strain evidence="3">17SD2-17</strain>
    </source>
</reference>
<evidence type="ECO:0000313" key="3">
    <source>
        <dbReference type="Proteomes" id="UP000245926"/>
    </source>
</evidence>
<accession>A0A2U8W5L8</accession>
<proteinExistence type="predicted"/>
<dbReference type="AlphaFoldDB" id="A0A2U8W5L8"/>
<name>A0A2U8W5L8_9HYPH</name>
<keyword evidence="3" id="KW-1185">Reference proteome</keyword>
<dbReference type="Pfam" id="PF08592">
    <property type="entry name" value="Anthrone_oxy"/>
    <property type="match status" value="1"/>
</dbReference>
<dbReference type="PANTHER" id="PTHR36535">
    <property type="entry name" value="YALI0E30327P"/>
    <property type="match status" value="1"/>
</dbReference>
<dbReference type="Proteomes" id="UP000245926">
    <property type="component" value="Chromosome"/>
</dbReference>
<dbReference type="EMBL" id="CP029550">
    <property type="protein sequence ID" value="AWN40928.1"/>
    <property type="molecule type" value="Genomic_DNA"/>
</dbReference>
<keyword evidence="1" id="KW-1133">Transmembrane helix</keyword>
<organism evidence="2 3">
    <name type="scientific">Methylobacterium durans</name>
    <dbReference type="NCBI Taxonomy" id="2202825"/>
    <lineage>
        <taxon>Bacteria</taxon>
        <taxon>Pseudomonadati</taxon>
        <taxon>Pseudomonadota</taxon>
        <taxon>Alphaproteobacteria</taxon>
        <taxon>Hyphomicrobiales</taxon>
        <taxon>Methylobacteriaceae</taxon>
        <taxon>Methylobacterium</taxon>
    </lineage>
</organism>
<dbReference type="KEGG" id="mets:DK389_10835"/>
<dbReference type="OrthoDB" id="7473921at2"/>
<dbReference type="InterPro" id="IPR013901">
    <property type="entry name" value="Anthrone_oxy"/>
</dbReference>
<feature type="transmembrane region" description="Helical" evidence="1">
    <location>
        <begin position="123"/>
        <end position="141"/>
    </location>
</feature>
<keyword evidence="1" id="KW-0472">Membrane</keyword>
<evidence type="ECO:0000256" key="1">
    <source>
        <dbReference type="SAM" id="Phobius"/>
    </source>
</evidence>
<gene>
    <name evidence="2" type="ORF">DK389_10835</name>
</gene>
<protein>
    <submittedName>
        <fullName evidence="2">DUF1772 domain-containing protein</fullName>
    </submittedName>
</protein>
<keyword evidence="1" id="KW-0812">Transmembrane</keyword>
<feature type="transmembrane region" description="Helical" evidence="1">
    <location>
        <begin position="49"/>
        <end position="68"/>
    </location>
</feature>
<feature type="transmembrane region" description="Helical" evidence="1">
    <location>
        <begin position="75"/>
        <end position="94"/>
    </location>
</feature>
<dbReference type="PANTHER" id="PTHR36535:SF1">
    <property type="entry name" value="DUF1772 DOMAIN-CONTAINING PROTEIN"/>
    <property type="match status" value="1"/>
</dbReference>
<sequence length="142" mass="15372">MLAGLLALTVAALFSGAALYINVAEQPARLGLDDRALLAQWQPAYRRGYAMQATLAVLGFLCAAAAWWQTGHRAFLIGGLVLLANWPYTLLGILPTNRLLMATRPAEAGPESRRLIERWARLHAVRTGLGLAATIIILTALR</sequence>